<dbReference type="Proteomes" id="UP000252015">
    <property type="component" value="Unassembled WGS sequence"/>
</dbReference>
<keyword evidence="6" id="KW-0449">Lipoprotein</keyword>
<comment type="subcellular location">
    <subcellularLocation>
        <location evidence="1">Cell membrane</location>
        <topology evidence="1">Lipid-anchor</topology>
    </subcellularLocation>
</comment>
<evidence type="ECO:0000256" key="3">
    <source>
        <dbReference type="ARBA" id="ARBA00022729"/>
    </source>
</evidence>
<dbReference type="InterPro" id="IPR032018">
    <property type="entry name" value="LppA/LppB/LprP"/>
</dbReference>
<dbReference type="EMBL" id="UEGW01000001">
    <property type="protein sequence ID" value="SRX92598.1"/>
    <property type="molecule type" value="Genomic_DNA"/>
</dbReference>
<dbReference type="GO" id="GO:0005886">
    <property type="term" value="C:plasma membrane"/>
    <property type="evidence" value="ECO:0007669"/>
    <property type="project" value="UniProtKB-SubCell"/>
</dbReference>
<dbReference type="Gene3D" id="3.30.2030.20">
    <property type="match status" value="1"/>
</dbReference>
<protein>
    <recommendedName>
        <fullName evidence="9">Lipoprotein LppV</fullName>
    </recommendedName>
</protein>
<evidence type="ECO:0008006" key="9">
    <source>
        <dbReference type="Google" id="ProtNLM"/>
    </source>
</evidence>
<evidence type="ECO:0000256" key="1">
    <source>
        <dbReference type="ARBA" id="ARBA00004193"/>
    </source>
</evidence>
<keyword evidence="2" id="KW-1003">Cell membrane</keyword>
<dbReference type="AlphaFoldDB" id="A0A1E3TCY9"/>
<proteinExistence type="predicted"/>
<keyword evidence="3" id="KW-0732">Signal</keyword>
<dbReference type="OrthoDB" id="4728153at2"/>
<name>A0A1E3TCY9_MYCSH</name>
<evidence type="ECO:0000256" key="4">
    <source>
        <dbReference type="ARBA" id="ARBA00023136"/>
    </source>
</evidence>
<sequence>MKNPYQPTDPAEAANATARLKMMPSLEETEAQLKETIEQIGAKASSLVPSLVWTWHREPSRAGCTPPYEQSDGQLVLMPNYVSDIPIPENSWKPVFEIARDAAAKLGANSIQVFRDSPDNHDVEFFNETGTSIRLGTQKAALISGSTGCRLPRDKK</sequence>
<evidence type="ECO:0000256" key="6">
    <source>
        <dbReference type="ARBA" id="ARBA00023288"/>
    </source>
</evidence>
<evidence type="ECO:0000313" key="8">
    <source>
        <dbReference type="Proteomes" id="UP000252015"/>
    </source>
</evidence>
<dbReference type="Pfam" id="PF16708">
    <property type="entry name" value="LppA"/>
    <property type="match status" value="1"/>
</dbReference>
<keyword evidence="5" id="KW-0564">Palmitate</keyword>
<keyword evidence="4" id="KW-0472">Membrane</keyword>
<dbReference type="RefSeq" id="WP_084226539.1">
    <property type="nucleotide sequence ID" value="NZ_JACKUN010000022.1"/>
</dbReference>
<accession>A0A1E3TCY9</accession>
<evidence type="ECO:0000313" key="7">
    <source>
        <dbReference type="EMBL" id="SRX92598.1"/>
    </source>
</evidence>
<keyword evidence="8" id="KW-1185">Reference proteome</keyword>
<evidence type="ECO:0000256" key="2">
    <source>
        <dbReference type="ARBA" id="ARBA00022475"/>
    </source>
</evidence>
<reference evidence="7 8" key="1">
    <citation type="submission" date="2018-05" db="EMBL/GenBank/DDBJ databases">
        <authorList>
            <consortium name="IHU Genomes"/>
        </authorList>
    </citation>
    <scope>NUCLEOTIDE SEQUENCE [LARGE SCALE GENOMIC DNA]</scope>
    <source>
        <strain evidence="7 8">P7336</strain>
    </source>
</reference>
<evidence type="ECO:0000256" key="5">
    <source>
        <dbReference type="ARBA" id="ARBA00023139"/>
    </source>
</evidence>
<organism evidence="7 8">
    <name type="scientific">Mycobacterium shimoidei</name>
    <dbReference type="NCBI Taxonomy" id="29313"/>
    <lineage>
        <taxon>Bacteria</taxon>
        <taxon>Bacillati</taxon>
        <taxon>Actinomycetota</taxon>
        <taxon>Actinomycetes</taxon>
        <taxon>Mycobacteriales</taxon>
        <taxon>Mycobacteriaceae</taxon>
        <taxon>Mycobacterium</taxon>
    </lineage>
</organism>
<gene>
    <name evidence="7" type="ORF">MSP7336_00824</name>
</gene>